<comment type="caution">
    <text evidence="13">The sequence shown here is derived from an EMBL/GenBank/DDBJ whole genome shotgun (WGS) entry which is preliminary data.</text>
</comment>
<keyword evidence="8" id="KW-0238">DNA-binding</keyword>
<name>A0ABX2ZR09_9BACI</name>
<keyword evidence="2" id="KW-0489">Methyltransferase</keyword>
<evidence type="ECO:0000259" key="12">
    <source>
        <dbReference type="PROSITE" id="PS01124"/>
    </source>
</evidence>
<evidence type="ECO:0000256" key="6">
    <source>
        <dbReference type="ARBA" id="ARBA00022833"/>
    </source>
</evidence>
<dbReference type="Gene3D" id="1.10.10.60">
    <property type="entry name" value="Homeodomain-like"/>
    <property type="match status" value="2"/>
</dbReference>
<dbReference type="InterPro" id="IPR035451">
    <property type="entry name" value="Ada-like_dom_sf"/>
</dbReference>
<dbReference type="InterPro" id="IPR004026">
    <property type="entry name" value="Ada_DNA_repair_Zn-bd"/>
</dbReference>
<evidence type="ECO:0000256" key="2">
    <source>
        <dbReference type="ARBA" id="ARBA00022603"/>
    </source>
</evidence>
<evidence type="ECO:0000256" key="9">
    <source>
        <dbReference type="ARBA" id="ARBA00023159"/>
    </source>
</evidence>
<accession>A0ABX2ZR09</accession>
<feature type="domain" description="HTH araC/xylS-type" evidence="12">
    <location>
        <begin position="83"/>
        <end position="181"/>
    </location>
</feature>
<dbReference type="PROSITE" id="PS01124">
    <property type="entry name" value="HTH_ARAC_FAMILY_2"/>
    <property type="match status" value="1"/>
</dbReference>
<evidence type="ECO:0000256" key="5">
    <source>
        <dbReference type="ARBA" id="ARBA00022763"/>
    </source>
</evidence>
<dbReference type="SUPFAM" id="SSF57884">
    <property type="entry name" value="Ada DNA repair protein, N-terminal domain (N-Ada 10)"/>
    <property type="match status" value="1"/>
</dbReference>
<evidence type="ECO:0000256" key="4">
    <source>
        <dbReference type="ARBA" id="ARBA00022723"/>
    </source>
</evidence>
<evidence type="ECO:0000313" key="13">
    <source>
        <dbReference type="EMBL" id="ODG90914.1"/>
    </source>
</evidence>
<keyword evidence="6" id="KW-0862">Zinc</keyword>
<keyword evidence="10" id="KW-0804">Transcription</keyword>
<dbReference type="InterPro" id="IPR018060">
    <property type="entry name" value="HTH_AraC"/>
</dbReference>
<dbReference type="SMART" id="SM00342">
    <property type="entry name" value="HTH_ARAC"/>
    <property type="match status" value="1"/>
</dbReference>
<dbReference type="PANTHER" id="PTHR43280">
    <property type="entry name" value="ARAC-FAMILY TRANSCRIPTIONAL REGULATOR"/>
    <property type="match status" value="1"/>
</dbReference>
<keyword evidence="3" id="KW-0808">Transferase</keyword>
<evidence type="ECO:0000256" key="3">
    <source>
        <dbReference type="ARBA" id="ARBA00022679"/>
    </source>
</evidence>
<dbReference type="Proteomes" id="UP000094580">
    <property type="component" value="Unassembled WGS sequence"/>
</dbReference>
<keyword evidence="11" id="KW-0234">DNA repair</keyword>
<keyword evidence="4" id="KW-0479">Metal-binding</keyword>
<dbReference type="PRINTS" id="PR00032">
    <property type="entry name" value="HTHARAC"/>
</dbReference>
<protein>
    <recommendedName>
        <fullName evidence="12">HTH araC/xylS-type domain-containing protein</fullName>
    </recommendedName>
</protein>
<keyword evidence="7" id="KW-0805">Transcription regulation</keyword>
<keyword evidence="9" id="KW-0010">Activator</keyword>
<dbReference type="InterPro" id="IPR009057">
    <property type="entry name" value="Homeodomain-like_sf"/>
</dbReference>
<dbReference type="Gene3D" id="3.40.10.10">
    <property type="entry name" value="DNA Methylphosphotriester Repair Domain"/>
    <property type="match status" value="1"/>
</dbReference>
<dbReference type="PANTHER" id="PTHR43280:SF28">
    <property type="entry name" value="HTH-TYPE TRANSCRIPTIONAL ACTIVATOR RHAS"/>
    <property type="match status" value="1"/>
</dbReference>
<dbReference type="PIRSF" id="PIRSF000408">
    <property type="entry name" value="Alkyltransferas_AdaA"/>
    <property type="match status" value="1"/>
</dbReference>
<evidence type="ECO:0000256" key="10">
    <source>
        <dbReference type="ARBA" id="ARBA00023163"/>
    </source>
</evidence>
<organism evidence="13 14">
    <name type="scientific">Gottfriedia luciferensis</name>
    <dbReference type="NCBI Taxonomy" id="178774"/>
    <lineage>
        <taxon>Bacteria</taxon>
        <taxon>Bacillati</taxon>
        <taxon>Bacillota</taxon>
        <taxon>Bacilli</taxon>
        <taxon>Bacillales</taxon>
        <taxon>Bacillaceae</taxon>
        <taxon>Gottfriedia</taxon>
    </lineage>
</organism>
<evidence type="ECO:0000256" key="11">
    <source>
        <dbReference type="ARBA" id="ARBA00023204"/>
    </source>
</evidence>
<dbReference type="InterPro" id="IPR016220">
    <property type="entry name" value="Me-P-triester_DNA_alkyl-Trfase"/>
</dbReference>
<gene>
    <name evidence="13" type="ORF">BED47_10765</name>
</gene>
<evidence type="ECO:0000256" key="1">
    <source>
        <dbReference type="ARBA" id="ARBA00001947"/>
    </source>
</evidence>
<evidence type="ECO:0000256" key="7">
    <source>
        <dbReference type="ARBA" id="ARBA00023015"/>
    </source>
</evidence>
<keyword evidence="5" id="KW-0227">DNA damage</keyword>
<sequence>MNGLNNQVMWDAVESCDEKYDGMFIYAVKSTGICCKPSCKSRTPLKENVSYYPSFSLAIKDGYRPCKRCRPDLLHSNEEDIILSAKHFIEKEYRNSLTLDRLAIEVGVSKFHLQRLFKKSTGLSPLEYATRLRMIEALRLLRDTEKTITEIAHNLGYKGSAHFSSMFRHHFNYTPTTFRKGLNK</sequence>
<evidence type="ECO:0000256" key="8">
    <source>
        <dbReference type="ARBA" id="ARBA00023125"/>
    </source>
</evidence>
<keyword evidence="14" id="KW-1185">Reference proteome</keyword>
<dbReference type="Pfam" id="PF12833">
    <property type="entry name" value="HTH_18"/>
    <property type="match status" value="1"/>
</dbReference>
<dbReference type="Pfam" id="PF02805">
    <property type="entry name" value="Ada_Zn_binding"/>
    <property type="match status" value="1"/>
</dbReference>
<reference evidence="13 14" key="1">
    <citation type="submission" date="2016-07" db="EMBL/GenBank/DDBJ databases">
        <authorList>
            <person name="Townsley L."/>
            <person name="Shank E.A."/>
        </authorList>
    </citation>
    <scope>NUCLEOTIDE SEQUENCE [LARGE SCALE GENOMIC DNA]</scope>
    <source>
        <strain evidence="13 14">CH01</strain>
    </source>
</reference>
<dbReference type="PROSITE" id="PS00041">
    <property type="entry name" value="HTH_ARAC_FAMILY_1"/>
    <property type="match status" value="1"/>
</dbReference>
<dbReference type="InterPro" id="IPR020449">
    <property type="entry name" value="Tscrpt_reg_AraC-type_HTH"/>
</dbReference>
<comment type="cofactor">
    <cofactor evidence="1">
        <name>Zn(2+)</name>
        <dbReference type="ChEBI" id="CHEBI:29105"/>
    </cofactor>
</comment>
<dbReference type="EMBL" id="MDKC01000033">
    <property type="protein sequence ID" value="ODG90914.1"/>
    <property type="molecule type" value="Genomic_DNA"/>
</dbReference>
<proteinExistence type="predicted"/>
<dbReference type="InterPro" id="IPR018062">
    <property type="entry name" value="HTH_AraC-typ_CS"/>
</dbReference>
<dbReference type="SUPFAM" id="SSF46689">
    <property type="entry name" value="Homeodomain-like"/>
    <property type="match status" value="2"/>
</dbReference>
<dbReference type="RefSeq" id="WP_069034773.1">
    <property type="nucleotide sequence ID" value="NZ_MDKC01000033.1"/>
</dbReference>
<evidence type="ECO:0000313" key="14">
    <source>
        <dbReference type="Proteomes" id="UP000094580"/>
    </source>
</evidence>